<evidence type="ECO:0000256" key="2">
    <source>
        <dbReference type="SAM" id="SignalP"/>
    </source>
</evidence>
<gene>
    <name evidence="3" type="ORF">A3J64_00510</name>
</gene>
<evidence type="ECO:0000256" key="1">
    <source>
        <dbReference type="SAM" id="Phobius"/>
    </source>
</evidence>
<dbReference type="Proteomes" id="UP000177061">
    <property type="component" value="Unassembled WGS sequence"/>
</dbReference>
<feature type="chain" id="PRO_5009582859" description="Peptidase M15B domain-containing protein" evidence="2">
    <location>
        <begin position="23"/>
        <end position="263"/>
    </location>
</feature>
<reference evidence="3 4" key="1">
    <citation type="journal article" date="2016" name="Nat. Commun.">
        <title>Thousands of microbial genomes shed light on interconnected biogeochemical processes in an aquifer system.</title>
        <authorList>
            <person name="Anantharaman K."/>
            <person name="Brown C.T."/>
            <person name="Hug L.A."/>
            <person name="Sharon I."/>
            <person name="Castelle C.J."/>
            <person name="Probst A.J."/>
            <person name="Thomas B.C."/>
            <person name="Singh A."/>
            <person name="Wilkins M.J."/>
            <person name="Karaoz U."/>
            <person name="Brodie E.L."/>
            <person name="Williams K.H."/>
            <person name="Hubbard S.S."/>
            <person name="Banfield J.F."/>
        </authorList>
    </citation>
    <scope>NUCLEOTIDE SEQUENCE [LARGE SCALE GENOMIC DNA]</scope>
</reference>
<keyword evidence="1" id="KW-0812">Transmembrane</keyword>
<accession>A0A1G2FHB8</accession>
<organism evidence="3 4">
    <name type="scientific">Candidatus Portnoybacteria bacterium RIFCSPHIGHO2_12_FULL_38_9</name>
    <dbReference type="NCBI Taxonomy" id="1801997"/>
    <lineage>
        <taxon>Bacteria</taxon>
        <taxon>Candidatus Portnoyibacteriota</taxon>
    </lineage>
</organism>
<keyword evidence="1" id="KW-1133">Transmembrane helix</keyword>
<dbReference type="STRING" id="1801997.A3J64_00510"/>
<feature type="signal peptide" evidence="2">
    <location>
        <begin position="1"/>
        <end position="22"/>
    </location>
</feature>
<dbReference type="EMBL" id="MHNB01000007">
    <property type="protein sequence ID" value="OGZ37463.1"/>
    <property type="molecule type" value="Genomic_DNA"/>
</dbReference>
<name>A0A1G2FHB8_9BACT</name>
<proteinExistence type="predicted"/>
<keyword evidence="1" id="KW-0472">Membrane</keyword>
<sequence>MKKFSIFVIIIFALLSAYSVSAAYQLETTYPEIEGVKATSELTSFIRYIYIYGLATIGLVALGALVIGGIMYMGAGSITSAEEAKKIIWGAIGGLLLGLGAYLILNTINPDLLKLKKPEVKSFSLRKEEEAAYRTASEQSARSQLSQAGINTKRECQPNESTGCVTFDGIRENTLNEVIGLKRDCGCDIYVSGARESGHRAGSRSHQTGHKIDIHLNDPLNNYISENFKRVGTRPSDQAPLYENPQTGNLYAKESDHWDIFVR</sequence>
<protein>
    <recommendedName>
        <fullName evidence="5">Peptidase M15B domain-containing protein</fullName>
    </recommendedName>
</protein>
<evidence type="ECO:0008006" key="5">
    <source>
        <dbReference type="Google" id="ProtNLM"/>
    </source>
</evidence>
<evidence type="ECO:0000313" key="3">
    <source>
        <dbReference type="EMBL" id="OGZ37463.1"/>
    </source>
</evidence>
<comment type="caution">
    <text evidence="3">The sequence shown here is derived from an EMBL/GenBank/DDBJ whole genome shotgun (WGS) entry which is preliminary data.</text>
</comment>
<dbReference type="AlphaFoldDB" id="A0A1G2FHB8"/>
<feature type="transmembrane region" description="Helical" evidence="1">
    <location>
        <begin position="49"/>
        <end position="75"/>
    </location>
</feature>
<keyword evidence="2" id="KW-0732">Signal</keyword>
<evidence type="ECO:0000313" key="4">
    <source>
        <dbReference type="Proteomes" id="UP000177061"/>
    </source>
</evidence>
<feature type="transmembrane region" description="Helical" evidence="1">
    <location>
        <begin position="87"/>
        <end position="105"/>
    </location>
</feature>